<dbReference type="EMBL" id="CDMZ01005808">
    <property type="protein sequence ID" value="CEM54683.1"/>
    <property type="molecule type" value="Genomic_DNA"/>
</dbReference>
<sequence length="313" mass="35675">MLSMNLNAVEDFVSGEIDEGPRLEMPPPRGPSLIGDQPRCLSSASASPLGGEEQLREGTQKSLSTEQRVFKIDGVRASIVQFMTGVDPLIVRLYRERRIPPYFLHSRFEAIRLDGCDGHKRDDWTLLIEFDLFVRGSEGLSERLSWGCDLGTEGLFAVVPRLHAGSTKEEIENRERWEVEPGLPCGLPVRGTEMGTRAIWHDTGTTLHPSKIRELLCESFLVPAKEKIRRGVFPYSESDLAEIAANPQRALELRHWPWMDRELQLLIKDPEKSSLWRHLQNKPKPANTWEAVAERAFLFLQGKVPYRKLPQRM</sequence>
<accession>A0A0G4IBZ6</accession>
<organism evidence="2">
    <name type="scientific">Chromera velia CCMP2878</name>
    <dbReference type="NCBI Taxonomy" id="1169474"/>
    <lineage>
        <taxon>Eukaryota</taxon>
        <taxon>Sar</taxon>
        <taxon>Alveolata</taxon>
        <taxon>Colpodellida</taxon>
        <taxon>Chromeraceae</taxon>
        <taxon>Chromera</taxon>
    </lineage>
</organism>
<reference evidence="2" key="1">
    <citation type="submission" date="2014-11" db="EMBL/GenBank/DDBJ databases">
        <authorList>
            <person name="Otto D Thomas"/>
            <person name="Naeem Raeece"/>
        </authorList>
    </citation>
    <scope>NUCLEOTIDE SEQUENCE</scope>
</reference>
<evidence type="ECO:0000313" key="2">
    <source>
        <dbReference type="EMBL" id="CEM54683.1"/>
    </source>
</evidence>
<gene>
    <name evidence="2" type="ORF">Cvel_12976</name>
</gene>
<name>A0A0G4IBZ6_9ALVE</name>
<dbReference type="PhylomeDB" id="A0A0G4IBZ6"/>
<dbReference type="VEuPathDB" id="CryptoDB:Cvel_12976"/>
<protein>
    <submittedName>
        <fullName evidence="2">Uncharacterized protein</fullName>
    </submittedName>
</protein>
<proteinExistence type="predicted"/>
<evidence type="ECO:0000256" key="1">
    <source>
        <dbReference type="SAM" id="MobiDB-lite"/>
    </source>
</evidence>
<dbReference type="AlphaFoldDB" id="A0A0G4IBZ6"/>
<feature type="region of interest" description="Disordered" evidence="1">
    <location>
        <begin position="17"/>
        <end position="61"/>
    </location>
</feature>